<evidence type="ECO:0000256" key="4">
    <source>
        <dbReference type="ARBA" id="ARBA00022692"/>
    </source>
</evidence>
<dbReference type="Gene3D" id="1.20.1250.20">
    <property type="entry name" value="MFS general substrate transporter like domains"/>
    <property type="match status" value="1"/>
</dbReference>
<evidence type="ECO:0000256" key="3">
    <source>
        <dbReference type="ARBA" id="ARBA00022475"/>
    </source>
</evidence>
<comment type="subcellular location">
    <subcellularLocation>
        <location evidence="1 8">Cell membrane</location>
        <topology evidence="1 8">Multi-pass membrane protein</topology>
    </subcellularLocation>
</comment>
<dbReference type="InterPro" id="IPR004156">
    <property type="entry name" value="OATP"/>
</dbReference>
<evidence type="ECO:0000256" key="6">
    <source>
        <dbReference type="ARBA" id="ARBA00023136"/>
    </source>
</evidence>
<feature type="transmembrane region" description="Helical" evidence="8">
    <location>
        <begin position="217"/>
        <end position="244"/>
    </location>
</feature>
<evidence type="ECO:0000256" key="2">
    <source>
        <dbReference type="ARBA" id="ARBA00009657"/>
    </source>
</evidence>
<feature type="domain" description="Kazal-like" evidence="10">
    <location>
        <begin position="435"/>
        <end position="490"/>
    </location>
</feature>
<dbReference type="NCBIfam" id="TIGR00805">
    <property type="entry name" value="oat"/>
    <property type="match status" value="1"/>
</dbReference>
<sequence>MKSNNSLMDETNKSETTTTTCGIGSWRPRWLQPLANPVAFLVNISFVAIVQSMAGSMIYSTMSTVEKRYAFDSKISAIIFIADSISNLILSPIIGYYGVRFNRSRLIGTGQIILALSCIASAIPYFIYGPMNHHHHHVSSESFIENENYFQMCTKDDDNHCSNNDDTMNGSSQNNTVWLAVFILFIANFFRGVGFTIYYVIALPFMDDNVSKKNSPLFLSIMHSILLIGPVFGFFLSGFCLKYSEDPWNDPGLSRTDPRYVGAWWLGFLIVGCLILIAAIPMFFYPIQFRSATVQATTIKKQMKESGGTSSALSRLIKNPLLVLYFCGNTFRYFGTQGFFMLFTKYIESQYRLSSSTASTITGSSAVLPLSFGIIFGGLFISWYRPKVRLLFILVFIVEFLSTFTIGSGIILGCDPIKLDGQLVSDRLLPIDEHLKPVIKCNNLECNCNTRTYQPICGSDSITTYFSPCHAGCTEYDPTNLTFSSCSCLANSTIATNGYCVGDQTCPNLKPYIILMMIGAFVSATAKTGNSLITLRTVEPMDKSFTNGVLSSFLSIFTFIPSPLLFGYIADSSCLIWEEKCGQRGNCWLYDQSRFRNTFLLTTISFMFMGSLFDFLMIFQSHRIKNLYGDEYCDERSAKEMTVESKQSAHLANL</sequence>
<evidence type="ECO:0000256" key="7">
    <source>
        <dbReference type="ARBA" id="ARBA00023157"/>
    </source>
</evidence>
<dbReference type="PANTHER" id="PTHR11388">
    <property type="entry name" value="ORGANIC ANION TRANSPORTER"/>
    <property type="match status" value="1"/>
</dbReference>
<feature type="transmembrane region" description="Helical" evidence="8">
    <location>
        <begin position="545"/>
        <end position="570"/>
    </location>
</feature>
<dbReference type="SUPFAM" id="SSF103473">
    <property type="entry name" value="MFS general substrate transporter"/>
    <property type="match status" value="1"/>
</dbReference>
<dbReference type="EMBL" id="JAPWDV010000002">
    <property type="protein sequence ID" value="KAJ6218766.1"/>
    <property type="molecule type" value="Genomic_DNA"/>
</dbReference>
<feature type="region of interest" description="Disordered" evidence="9">
    <location>
        <begin position="1"/>
        <end position="20"/>
    </location>
</feature>
<feature type="transmembrane region" description="Helical" evidence="8">
    <location>
        <begin position="177"/>
        <end position="205"/>
    </location>
</feature>
<keyword evidence="7" id="KW-1015">Disulfide bond</keyword>
<keyword evidence="5 8" id="KW-1133">Transmembrane helix</keyword>
<dbReference type="Pfam" id="PF07648">
    <property type="entry name" value="Kazal_2"/>
    <property type="match status" value="1"/>
</dbReference>
<dbReference type="GO" id="GO:0016323">
    <property type="term" value="C:basolateral plasma membrane"/>
    <property type="evidence" value="ECO:0007669"/>
    <property type="project" value="TreeGrafter"/>
</dbReference>
<protein>
    <recommendedName>
        <fullName evidence="8">Solute carrier organic anion transporter family member</fullName>
    </recommendedName>
</protein>
<keyword evidence="8" id="KW-0406">Ion transport</keyword>
<keyword evidence="6 8" id="KW-0472">Membrane</keyword>
<dbReference type="Pfam" id="PF03137">
    <property type="entry name" value="OATP"/>
    <property type="match status" value="1"/>
</dbReference>
<reference evidence="11" key="1">
    <citation type="submission" date="2022-12" db="EMBL/GenBank/DDBJ databases">
        <title>Genome assemblies of Blomia tropicalis.</title>
        <authorList>
            <person name="Cui Y."/>
        </authorList>
    </citation>
    <scope>NUCLEOTIDE SEQUENCE</scope>
    <source>
        <tissue evidence="11">Adult mites</tissue>
    </source>
</reference>
<dbReference type="AlphaFoldDB" id="A0A9Q0RLI9"/>
<feature type="transmembrane region" description="Helical" evidence="8">
    <location>
        <begin position="264"/>
        <end position="285"/>
    </location>
</feature>
<dbReference type="GO" id="GO:0043252">
    <property type="term" value="P:sodium-independent organic anion transport"/>
    <property type="evidence" value="ECO:0007669"/>
    <property type="project" value="TreeGrafter"/>
</dbReference>
<dbReference type="GO" id="GO:0006811">
    <property type="term" value="P:monoatomic ion transport"/>
    <property type="evidence" value="ECO:0007669"/>
    <property type="project" value="UniProtKB-KW"/>
</dbReference>
<feature type="transmembrane region" description="Helical" evidence="8">
    <location>
        <begin position="363"/>
        <end position="383"/>
    </location>
</feature>
<evidence type="ECO:0000256" key="5">
    <source>
        <dbReference type="ARBA" id="ARBA00022989"/>
    </source>
</evidence>
<name>A0A9Q0RLI9_BLOTA</name>
<gene>
    <name evidence="11" type="ORF">RDWZM_004578</name>
</gene>
<evidence type="ECO:0000256" key="1">
    <source>
        <dbReference type="ARBA" id="ARBA00004651"/>
    </source>
</evidence>
<keyword evidence="3" id="KW-1003">Cell membrane</keyword>
<dbReference type="Proteomes" id="UP001142055">
    <property type="component" value="Chromosome 2"/>
</dbReference>
<feature type="transmembrane region" description="Helical" evidence="8">
    <location>
        <begin position="322"/>
        <end position="343"/>
    </location>
</feature>
<dbReference type="GO" id="GO:0015347">
    <property type="term" value="F:sodium-independent organic anion transmembrane transporter activity"/>
    <property type="evidence" value="ECO:0007669"/>
    <property type="project" value="TreeGrafter"/>
</dbReference>
<feature type="transmembrane region" description="Helical" evidence="8">
    <location>
        <begin position="34"/>
        <end position="55"/>
    </location>
</feature>
<evidence type="ECO:0000313" key="11">
    <source>
        <dbReference type="EMBL" id="KAJ6218766.1"/>
    </source>
</evidence>
<feature type="transmembrane region" description="Helical" evidence="8">
    <location>
        <begin position="75"/>
        <end position="99"/>
    </location>
</feature>
<evidence type="ECO:0000313" key="12">
    <source>
        <dbReference type="Proteomes" id="UP001142055"/>
    </source>
</evidence>
<dbReference type="InterPro" id="IPR002350">
    <property type="entry name" value="Kazal_dom"/>
</dbReference>
<feature type="transmembrane region" description="Helical" evidence="8">
    <location>
        <begin position="512"/>
        <end position="533"/>
    </location>
</feature>
<comment type="caution">
    <text evidence="11">The sequence shown here is derived from an EMBL/GenBank/DDBJ whole genome shotgun (WGS) entry which is preliminary data.</text>
</comment>
<proteinExistence type="inferred from homology"/>
<evidence type="ECO:0000256" key="9">
    <source>
        <dbReference type="SAM" id="MobiDB-lite"/>
    </source>
</evidence>
<dbReference type="PANTHER" id="PTHR11388:SF76">
    <property type="entry name" value="SOLUTE CARRIER ORGANIC ANION TRANSPORTER FAMILY MEMBER"/>
    <property type="match status" value="1"/>
</dbReference>
<feature type="transmembrane region" description="Helical" evidence="8">
    <location>
        <begin position="599"/>
        <end position="619"/>
    </location>
</feature>
<accession>A0A9Q0RLI9</accession>
<dbReference type="PROSITE" id="PS51465">
    <property type="entry name" value="KAZAL_2"/>
    <property type="match status" value="1"/>
</dbReference>
<dbReference type="InterPro" id="IPR036058">
    <property type="entry name" value="Kazal_dom_sf"/>
</dbReference>
<feature type="transmembrane region" description="Helical" evidence="8">
    <location>
        <begin position="390"/>
        <end position="412"/>
    </location>
</feature>
<keyword evidence="12" id="KW-1185">Reference proteome</keyword>
<evidence type="ECO:0000259" key="10">
    <source>
        <dbReference type="PROSITE" id="PS51465"/>
    </source>
</evidence>
<dbReference type="CDD" id="cd17336">
    <property type="entry name" value="MFS_SLCO_OATP"/>
    <property type="match status" value="1"/>
</dbReference>
<feature type="transmembrane region" description="Helical" evidence="8">
    <location>
        <begin position="106"/>
        <end position="128"/>
    </location>
</feature>
<comment type="similarity">
    <text evidence="2 8">Belongs to the organo anion transporter (TC 2.A.60) family.</text>
</comment>
<keyword evidence="4 8" id="KW-0812">Transmembrane</keyword>
<dbReference type="OMA" id="DEYCDER"/>
<dbReference type="SUPFAM" id="SSF100895">
    <property type="entry name" value="Kazal-type serine protease inhibitors"/>
    <property type="match status" value="1"/>
</dbReference>
<evidence type="ECO:0000256" key="8">
    <source>
        <dbReference type="RuleBase" id="RU362056"/>
    </source>
</evidence>
<keyword evidence="8" id="KW-0813">Transport</keyword>
<dbReference type="InterPro" id="IPR036259">
    <property type="entry name" value="MFS_trans_sf"/>
</dbReference>
<organism evidence="11 12">
    <name type="scientific">Blomia tropicalis</name>
    <name type="common">Mite</name>
    <dbReference type="NCBI Taxonomy" id="40697"/>
    <lineage>
        <taxon>Eukaryota</taxon>
        <taxon>Metazoa</taxon>
        <taxon>Ecdysozoa</taxon>
        <taxon>Arthropoda</taxon>
        <taxon>Chelicerata</taxon>
        <taxon>Arachnida</taxon>
        <taxon>Acari</taxon>
        <taxon>Acariformes</taxon>
        <taxon>Sarcoptiformes</taxon>
        <taxon>Astigmata</taxon>
        <taxon>Glycyphagoidea</taxon>
        <taxon>Echimyopodidae</taxon>
        <taxon>Blomia</taxon>
    </lineage>
</organism>